<dbReference type="InterPro" id="IPR002028">
    <property type="entry name" value="Trp_synthase_suA"/>
</dbReference>
<dbReference type="PANTHER" id="PTHR43406:SF1">
    <property type="entry name" value="TRYPTOPHAN SYNTHASE ALPHA CHAIN, CHLOROPLASTIC"/>
    <property type="match status" value="1"/>
</dbReference>
<proteinExistence type="inferred from homology"/>
<evidence type="ECO:0000256" key="1">
    <source>
        <dbReference type="ARBA" id="ARBA00004229"/>
    </source>
</evidence>
<dbReference type="InterPro" id="IPR013785">
    <property type="entry name" value="Aldolase_TIM"/>
</dbReference>
<comment type="function">
    <text evidence="9">The alpha subunit is responsible for the aldol cleavage of indoleglycerol phosphate to indole and glyceraldehyde 3-phosphate.</text>
</comment>
<dbReference type="GO" id="GO:0004834">
    <property type="term" value="F:tryptophan synthase activity"/>
    <property type="evidence" value="ECO:0007669"/>
    <property type="project" value="UniProtKB-UniRule"/>
</dbReference>
<evidence type="ECO:0000256" key="4">
    <source>
        <dbReference type="ARBA" id="ARBA00022605"/>
    </source>
</evidence>
<dbReference type="EMBL" id="KJ569775">
    <property type="protein sequence ID" value="AIA61082.1"/>
    <property type="molecule type" value="Genomic_DNA"/>
</dbReference>
<dbReference type="NCBIfam" id="TIGR00262">
    <property type="entry name" value="trpA"/>
    <property type="match status" value="1"/>
</dbReference>
<comment type="subunit">
    <text evidence="3 9">Tetramer of two alpha and two beta chains.</text>
</comment>
<keyword evidence="5 9" id="KW-0822">Tryptophan biosynthesis</keyword>
<geneLocation type="chloroplast" evidence="11"/>
<accession>A0A060AE27</accession>
<dbReference type="GO" id="GO:0009507">
    <property type="term" value="C:chloroplast"/>
    <property type="evidence" value="ECO:0007669"/>
    <property type="project" value="UniProtKB-SubCell"/>
</dbReference>
<dbReference type="Pfam" id="PF00290">
    <property type="entry name" value="Trp_syntA"/>
    <property type="match status" value="1"/>
</dbReference>
<evidence type="ECO:0000256" key="3">
    <source>
        <dbReference type="ARBA" id="ARBA00011270"/>
    </source>
</evidence>
<comment type="pathway">
    <text evidence="2 9">Amino-acid biosynthesis; L-tryptophan biosynthesis; L-tryptophan from chorismate: step 5/5.</text>
</comment>
<evidence type="ECO:0000256" key="9">
    <source>
        <dbReference type="HAMAP-Rule" id="MF_00131"/>
    </source>
</evidence>
<dbReference type="UniPathway" id="UPA00035">
    <property type="reaction ID" value="UER00044"/>
</dbReference>
<name>A0A060AE27_9RHOD</name>
<evidence type="ECO:0000256" key="10">
    <source>
        <dbReference type="RuleBase" id="RU003662"/>
    </source>
</evidence>
<evidence type="ECO:0000256" key="6">
    <source>
        <dbReference type="ARBA" id="ARBA00023141"/>
    </source>
</evidence>
<evidence type="ECO:0000256" key="7">
    <source>
        <dbReference type="ARBA" id="ARBA00023239"/>
    </source>
</evidence>
<dbReference type="PANTHER" id="PTHR43406">
    <property type="entry name" value="TRYPTOPHAN SYNTHASE, ALPHA CHAIN"/>
    <property type="match status" value="1"/>
</dbReference>
<dbReference type="PROSITE" id="PS00167">
    <property type="entry name" value="TRP_SYNTHASE_ALPHA"/>
    <property type="match status" value="1"/>
</dbReference>
<keyword evidence="7 9" id="KW-0456">Lyase</keyword>
<comment type="catalytic activity">
    <reaction evidence="8 9">
        <text>(1S,2R)-1-C-(indol-3-yl)glycerol 3-phosphate + L-serine = D-glyceraldehyde 3-phosphate + L-tryptophan + H2O</text>
        <dbReference type="Rhea" id="RHEA:10532"/>
        <dbReference type="ChEBI" id="CHEBI:15377"/>
        <dbReference type="ChEBI" id="CHEBI:33384"/>
        <dbReference type="ChEBI" id="CHEBI:57912"/>
        <dbReference type="ChEBI" id="CHEBI:58866"/>
        <dbReference type="ChEBI" id="CHEBI:59776"/>
        <dbReference type="EC" id="4.2.1.20"/>
    </reaction>
</comment>
<sequence>MLIAYLTAGAPNIETTKQALFKLAHNGADVIELGIPYSDALADGVFLQKASQQALMNGFQLPQLWKLLSEIDLPVPLVILAYYNQIFHYGIHKWVKTLVDLKVQALIVPDLPYEESSTLRQVCEEHDLHLIWLISPTTPKKRARELAKVSKDWIYLVSRTGVTGITTGVKFDDQIPKMIADLKQVTKVPIALGFGVKSYEQIQLVKSWGADGVIIGTACMQILLEKGVDQLTEWISAISSYR</sequence>
<keyword evidence="11" id="KW-0934">Plastid</keyword>
<dbReference type="AlphaFoldDB" id="A0A060AE27"/>
<feature type="active site" description="Proton acceptor" evidence="9">
    <location>
        <position position="32"/>
    </location>
</feature>
<dbReference type="HAMAP" id="MF_00131">
    <property type="entry name" value="Trp_synth_alpha"/>
    <property type="match status" value="1"/>
</dbReference>
<protein>
    <recommendedName>
        <fullName evidence="9">Tryptophan synthase alpha chain</fullName>
        <ecNumber evidence="9">4.2.1.20</ecNumber>
    </recommendedName>
</protein>
<dbReference type="EC" id="4.2.1.20" evidence="9"/>
<keyword evidence="6 9" id="KW-0057">Aromatic amino acid biosynthesis</keyword>
<dbReference type="InterPro" id="IPR011060">
    <property type="entry name" value="RibuloseP-bd_barrel"/>
</dbReference>
<dbReference type="InterPro" id="IPR018204">
    <property type="entry name" value="Trp_synthase_alpha_AS"/>
</dbReference>
<dbReference type="CDD" id="cd04724">
    <property type="entry name" value="Tryptophan_synthase_alpha"/>
    <property type="match status" value="1"/>
</dbReference>
<organism evidence="11">
    <name type="scientific">Cyanidiaceae sp. MX-AZ01</name>
    <dbReference type="NCBI Taxonomy" id="1503164"/>
    <lineage>
        <taxon>Eukaryota</taxon>
        <taxon>Rhodophyta</taxon>
        <taxon>Bangiophyceae</taxon>
        <taxon>Cyanidiales</taxon>
        <taxon>Cyanidiaceae</taxon>
    </lineage>
</organism>
<evidence type="ECO:0000256" key="2">
    <source>
        <dbReference type="ARBA" id="ARBA00004733"/>
    </source>
</evidence>
<reference evidence="11" key="1">
    <citation type="submission" date="2014-03" db="EMBL/GenBank/DDBJ databases">
        <title>Metagenomic reconstruction of the complete chloroplast and mitochondrial genomes of a novel unicellular red alga from the Cyanidiaceae family.</title>
        <authorList>
            <person name="Servin-Garciduenas L.E."/>
            <person name="Martinez-Romero E."/>
        </authorList>
    </citation>
    <scope>NUCLEOTIDE SEQUENCE</scope>
    <source>
        <strain evidence="11">MX-AZ01</strain>
    </source>
</reference>
<evidence type="ECO:0000313" key="11">
    <source>
        <dbReference type="EMBL" id="AIA61082.1"/>
    </source>
</evidence>
<feature type="active site" description="Proton acceptor" evidence="9">
    <location>
        <position position="43"/>
    </location>
</feature>
<comment type="similarity">
    <text evidence="9 10">Belongs to the TrpA family.</text>
</comment>
<keyword evidence="4 9" id="KW-0028">Amino-acid biosynthesis</keyword>
<dbReference type="Gene3D" id="3.20.20.70">
    <property type="entry name" value="Aldolase class I"/>
    <property type="match status" value="1"/>
</dbReference>
<evidence type="ECO:0000256" key="5">
    <source>
        <dbReference type="ARBA" id="ARBA00022822"/>
    </source>
</evidence>
<dbReference type="SUPFAM" id="SSF51366">
    <property type="entry name" value="Ribulose-phoshate binding barrel"/>
    <property type="match status" value="1"/>
</dbReference>
<comment type="subcellular location">
    <subcellularLocation>
        <location evidence="1 9">Plastid</location>
        <location evidence="1 9">Chloroplast</location>
    </subcellularLocation>
</comment>
<dbReference type="GO" id="GO:0005829">
    <property type="term" value="C:cytosol"/>
    <property type="evidence" value="ECO:0007669"/>
    <property type="project" value="TreeGrafter"/>
</dbReference>
<evidence type="ECO:0000256" key="8">
    <source>
        <dbReference type="ARBA" id="ARBA00049047"/>
    </source>
</evidence>
<gene>
    <name evidence="9 11" type="primary">trpA</name>
</gene>
<keyword evidence="11" id="KW-0150">Chloroplast</keyword>